<dbReference type="GO" id="GO:0006355">
    <property type="term" value="P:regulation of DNA-templated transcription"/>
    <property type="evidence" value="ECO:0007669"/>
    <property type="project" value="InterPro"/>
</dbReference>
<dbReference type="EMBL" id="PRKZ01000001">
    <property type="protein sequence ID" value="RAW52426.1"/>
    <property type="molecule type" value="Genomic_DNA"/>
</dbReference>
<dbReference type="AlphaFoldDB" id="A0A329TUU6"/>
<evidence type="ECO:0000256" key="2">
    <source>
        <dbReference type="ARBA" id="ARBA00022840"/>
    </source>
</evidence>
<dbReference type="GO" id="GO:0016887">
    <property type="term" value="F:ATP hydrolysis activity"/>
    <property type="evidence" value="ECO:0007669"/>
    <property type="project" value="InterPro"/>
</dbReference>
<dbReference type="GO" id="GO:0005737">
    <property type="term" value="C:cytoplasm"/>
    <property type="evidence" value="ECO:0007669"/>
    <property type="project" value="TreeGrafter"/>
</dbReference>
<dbReference type="GO" id="GO:0034605">
    <property type="term" value="P:cellular response to heat"/>
    <property type="evidence" value="ECO:0007669"/>
    <property type="project" value="TreeGrafter"/>
</dbReference>
<dbReference type="InterPro" id="IPR003593">
    <property type="entry name" value="AAA+_ATPase"/>
</dbReference>
<protein>
    <recommendedName>
        <fullName evidence="3">Sigma-54 factor interaction domain-containing protein</fullName>
    </recommendedName>
</protein>
<reference evidence="4 5" key="1">
    <citation type="submission" date="2018-02" db="EMBL/GenBank/DDBJ databases">
        <title>Complete genome sequencing of Faecalibacterium prausnitzii strains isolated from the human gut.</title>
        <authorList>
            <person name="Fitzgerald B.C."/>
            <person name="Shkoporov A.N."/>
            <person name="Ross P.R."/>
            <person name="Hill C."/>
        </authorList>
    </citation>
    <scope>NUCLEOTIDE SEQUENCE [LARGE SCALE GENOMIC DNA]</scope>
    <source>
        <strain evidence="4 5">APC942/8-14-2</strain>
    </source>
</reference>
<evidence type="ECO:0000256" key="1">
    <source>
        <dbReference type="ARBA" id="ARBA00022741"/>
    </source>
</evidence>
<evidence type="ECO:0000313" key="4">
    <source>
        <dbReference type="EMBL" id="RAW52426.1"/>
    </source>
</evidence>
<dbReference type="GO" id="GO:0005524">
    <property type="term" value="F:ATP binding"/>
    <property type="evidence" value="ECO:0007669"/>
    <property type="project" value="UniProtKB-KW"/>
</dbReference>
<dbReference type="Pfam" id="PF07724">
    <property type="entry name" value="AAA_2"/>
    <property type="match status" value="1"/>
</dbReference>
<keyword evidence="2" id="KW-0067">ATP-binding</keyword>
<organism evidence="4 5">
    <name type="scientific">Faecalibacterium prausnitzii</name>
    <dbReference type="NCBI Taxonomy" id="853"/>
    <lineage>
        <taxon>Bacteria</taxon>
        <taxon>Bacillati</taxon>
        <taxon>Bacillota</taxon>
        <taxon>Clostridia</taxon>
        <taxon>Eubacteriales</taxon>
        <taxon>Oscillospiraceae</taxon>
        <taxon>Faecalibacterium</taxon>
    </lineage>
</organism>
<dbReference type="PROSITE" id="PS50045">
    <property type="entry name" value="SIGMA54_INTERACT_4"/>
    <property type="match status" value="1"/>
</dbReference>
<evidence type="ECO:0000313" key="5">
    <source>
        <dbReference type="Proteomes" id="UP000251634"/>
    </source>
</evidence>
<dbReference type="SMART" id="SM00382">
    <property type="entry name" value="AAA"/>
    <property type="match status" value="1"/>
</dbReference>
<sequence>MDRVSIYEYDRKNRERVVKAIEEAGGQILSWSFFAKDQSKFELPPGTLSVFIDLSSLFYNEDRADALIAPAELLLNIIQQEQSVALYVIIERQYSKQVRDLLYYKIDEVLDLEDFLEIEKDPIQNIVDIDQSDFENVLAYLNQNLFGNELFKKRLKEELTKYRLFNRIGQQPIFSVLICGASGIGKTEVARLLHQKLAADEPMIKINFGNYSAQDALNSLIGSPRGYIGSNKGELPDKLMRSRSKVILIDEFEKASKAVYNFFLQLLEEGKFTDSLGREYDLDKYIIIFTSNMPKERIGEFLAPELRSRFSYKCAFWPLSTQEKEQYVAFKSEHYLEKIKHECPGLDSTLQASDIIDIDVSRYSNMRDINSEIMRQITDALYAQIVK</sequence>
<name>A0A329TUU6_9FIRM</name>
<keyword evidence="1" id="KW-0547">Nucleotide-binding</keyword>
<dbReference type="Gene3D" id="3.40.50.300">
    <property type="entry name" value="P-loop containing nucleotide triphosphate hydrolases"/>
    <property type="match status" value="1"/>
</dbReference>
<proteinExistence type="predicted"/>
<dbReference type="PANTHER" id="PTHR11638">
    <property type="entry name" value="ATP-DEPENDENT CLP PROTEASE"/>
    <property type="match status" value="1"/>
</dbReference>
<dbReference type="RefSeq" id="WP_112114945.1">
    <property type="nucleotide sequence ID" value="NZ_PRKZ01000001.1"/>
</dbReference>
<evidence type="ECO:0000259" key="3">
    <source>
        <dbReference type="PROSITE" id="PS50045"/>
    </source>
</evidence>
<accession>A0A329TUU6</accession>
<gene>
    <name evidence="4" type="ORF">C4N25_03215</name>
</gene>
<dbReference type="PANTHER" id="PTHR11638:SF18">
    <property type="entry name" value="HEAT SHOCK PROTEIN 104"/>
    <property type="match status" value="1"/>
</dbReference>
<dbReference type="InterPro" id="IPR001270">
    <property type="entry name" value="ClpA/B"/>
</dbReference>
<dbReference type="PRINTS" id="PR00300">
    <property type="entry name" value="CLPPROTEASEA"/>
</dbReference>
<dbReference type="Proteomes" id="UP000251634">
    <property type="component" value="Unassembled WGS sequence"/>
</dbReference>
<dbReference type="SUPFAM" id="SSF52540">
    <property type="entry name" value="P-loop containing nucleoside triphosphate hydrolases"/>
    <property type="match status" value="1"/>
</dbReference>
<dbReference type="InterPro" id="IPR027417">
    <property type="entry name" value="P-loop_NTPase"/>
</dbReference>
<dbReference type="InterPro" id="IPR002078">
    <property type="entry name" value="Sigma_54_int"/>
</dbReference>
<feature type="domain" description="Sigma-54 factor interaction" evidence="3">
    <location>
        <begin position="175"/>
        <end position="320"/>
    </location>
</feature>
<comment type="caution">
    <text evidence="4">The sequence shown here is derived from an EMBL/GenBank/DDBJ whole genome shotgun (WGS) entry which is preliminary data.</text>
</comment>
<dbReference type="InterPro" id="IPR003959">
    <property type="entry name" value="ATPase_AAA_core"/>
</dbReference>
<dbReference type="InterPro" id="IPR050130">
    <property type="entry name" value="ClpA_ClpB"/>
</dbReference>